<feature type="transmembrane region" description="Helical" evidence="6">
    <location>
        <begin position="116"/>
        <end position="137"/>
    </location>
</feature>
<dbReference type="GO" id="GO:0005886">
    <property type="term" value="C:plasma membrane"/>
    <property type="evidence" value="ECO:0007669"/>
    <property type="project" value="UniProtKB-SubCell"/>
</dbReference>
<feature type="transmembrane region" description="Helical" evidence="6">
    <location>
        <begin position="341"/>
        <end position="361"/>
    </location>
</feature>
<dbReference type="PANTHER" id="PTHR47089">
    <property type="entry name" value="ABC TRANSPORTER, PERMEASE PROTEIN"/>
    <property type="match status" value="1"/>
</dbReference>
<dbReference type="EMBL" id="AZRA01000097">
    <property type="protein sequence ID" value="KDB51187.1"/>
    <property type="molecule type" value="Genomic_DNA"/>
</dbReference>
<dbReference type="InterPro" id="IPR001851">
    <property type="entry name" value="ABC_transp_permease"/>
</dbReference>
<comment type="caution">
    <text evidence="7">The sequence shown here is derived from an EMBL/GenBank/DDBJ whole genome shotgun (WGS) entry which is preliminary data.</text>
</comment>
<keyword evidence="3 6" id="KW-0812">Transmembrane</keyword>
<evidence type="ECO:0000256" key="3">
    <source>
        <dbReference type="ARBA" id="ARBA00022692"/>
    </source>
</evidence>
<keyword evidence="2" id="KW-1003">Cell membrane</keyword>
<dbReference type="STRING" id="34103.SAMN05421778_10158"/>
<sequence>MSAATAGHGAPLPRWIDFGVLPLLNVLMALTVAGALVALLGHSPAQAMRLLVEGAFGSGLAWGYTLHYTTNFIFTGLAVALAAHAGLFNIGAEGQASVGGLLACVVALALDRWLPGWAVVLLAMPAAAVGGAAWAAVPAWLQARRGSHIVITTIMFNFLASALLVWLLVNVLAVPGNPSVESRALAEGVGLPTAQALLAAVGVQAPATPLNAALVLALLCAAGLWVVLWHTRLGFALRTLGHAPGAAHYAGLSSVRLTLIALMSSGALAGGVGINEVLGVHHRLLLDFVAGAGFTGIAVALMGRNHPAGIVLAALLFGALVQGGSELAFEIPTFSRDMVTAVQGLVVLFCGALALMLRPLVARLWTLWTRRALRAAPAGEGA</sequence>
<dbReference type="CDD" id="cd06580">
    <property type="entry name" value="TM_PBP1_transp_TpRbsC_like"/>
    <property type="match status" value="1"/>
</dbReference>
<feature type="transmembrane region" description="Helical" evidence="6">
    <location>
        <begin position="284"/>
        <end position="303"/>
    </location>
</feature>
<keyword evidence="5 6" id="KW-0472">Membrane</keyword>
<feature type="transmembrane region" description="Helical" evidence="6">
    <location>
        <begin position="61"/>
        <end position="83"/>
    </location>
</feature>
<keyword evidence="4 6" id="KW-1133">Transmembrane helix</keyword>
<dbReference type="PANTHER" id="PTHR47089:SF1">
    <property type="entry name" value="GUANOSINE ABC TRANSPORTER PERMEASE PROTEIN NUPP"/>
    <property type="match status" value="1"/>
</dbReference>
<dbReference type="Pfam" id="PF02653">
    <property type="entry name" value="BPD_transp_2"/>
    <property type="match status" value="1"/>
</dbReference>
<feature type="transmembrane region" description="Helical" evidence="6">
    <location>
        <begin position="210"/>
        <end position="228"/>
    </location>
</feature>
<dbReference type="AlphaFoldDB" id="A0A059KI88"/>
<evidence type="ECO:0000313" key="8">
    <source>
        <dbReference type="Proteomes" id="UP000026714"/>
    </source>
</evidence>
<feature type="transmembrane region" description="Helical" evidence="6">
    <location>
        <begin position="90"/>
        <end position="110"/>
    </location>
</feature>
<evidence type="ECO:0000256" key="1">
    <source>
        <dbReference type="ARBA" id="ARBA00004651"/>
    </source>
</evidence>
<accession>A0A059KI88</accession>
<dbReference type="eggNOG" id="COG4603">
    <property type="taxonomic scope" value="Bacteria"/>
</dbReference>
<evidence type="ECO:0000256" key="5">
    <source>
        <dbReference type="ARBA" id="ARBA00023136"/>
    </source>
</evidence>
<proteinExistence type="predicted"/>
<protein>
    <submittedName>
        <fullName evidence="7">Inner-membrane translocator</fullName>
    </submittedName>
</protein>
<dbReference type="GO" id="GO:0022857">
    <property type="term" value="F:transmembrane transporter activity"/>
    <property type="evidence" value="ECO:0007669"/>
    <property type="project" value="InterPro"/>
</dbReference>
<dbReference type="PATRIC" id="fig|1286631.3.peg.3119"/>
<evidence type="ECO:0000256" key="6">
    <source>
        <dbReference type="SAM" id="Phobius"/>
    </source>
</evidence>
<evidence type="ECO:0000313" key="7">
    <source>
        <dbReference type="EMBL" id="KDB51187.1"/>
    </source>
</evidence>
<name>A0A059KI88_9BURK</name>
<feature type="transmembrane region" description="Helical" evidence="6">
    <location>
        <begin position="310"/>
        <end position="329"/>
    </location>
</feature>
<feature type="transmembrane region" description="Helical" evidence="6">
    <location>
        <begin position="249"/>
        <end position="272"/>
    </location>
</feature>
<feature type="transmembrane region" description="Helical" evidence="6">
    <location>
        <begin position="149"/>
        <end position="169"/>
    </location>
</feature>
<reference evidence="7 8" key="1">
    <citation type="journal article" date="2014" name="FEMS Microbiol. Ecol.">
        <title>Sphaerotilus natans encrusted with nanoball-shaped Fe(III) oxide minerals formed by nitrate-reducing mixotrophic Fe(II) oxidation.</title>
        <authorList>
            <person name="Park S."/>
            <person name="Kim D.H."/>
            <person name="Lee J.H."/>
            <person name="Hur H.G."/>
        </authorList>
    </citation>
    <scope>NUCLEOTIDE SEQUENCE [LARGE SCALE GENOMIC DNA]</scope>
    <source>
        <strain evidence="7 8">DSM 6575</strain>
    </source>
</reference>
<organism evidence="7 8">
    <name type="scientific">Sphaerotilus natans subsp. natans DSM 6575</name>
    <dbReference type="NCBI Taxonomy" id="1286631"/>
    <lineage>
        <taxon>Bacteria</taxon>
        <taxon>Pseudomonadati</taxon>
        <taxon>Pseudomonadota</taxon>
        <taxon>Betaproteobacteria</taxon>
        <taxon>Burkholderiales</taxon>
        <taxon>Sphaerotilaceae</taxon>
        <taxon>Sphaerotilus</taxon>
    </lineage>
</organism>
<gene>
    <name evidence="7" type="ORF">X805_31970</name>
</gene>
<keyword evidence="8" id="KW-1185">Reference proteome</keyword>
<evidence type="ECO:0000256" key="4">
    <source>
        <dbReference type="ARBA" id="ARBA00022989"/>
    </source>
</evidence>
<comment type="subcellular location">
    <subcellularLocation>
        <location evidence="1">Cell membrane</location>
        <topology evidence="1">Multi-pass membrane protein</topology>
    </subcellularLocation>
</comment>
<dbReference type="Proteomes" id="UP000026714">
    <property type="component" value="Unassembled WGS sequence"/>
</dbReference>
<feature type="transmembrane region" description="Helical" evidence="6">
    <location>
        <begin position="20"/>
        <end position="41"/>
    </location>
</feature>
<dbReference type="RefSeq" id="WP_037484077.1">
    <property type="nucleotide sequence ID" value="NZ_AZRA01000097.1"/>
</dbReference>
<evidence type="ECO:0000256" key="2">
    <source>
        <dbReference type="ARBA" id="ARBA00022475"/>
    </source>
</evidence>